<feature type="region of interest" description="Disordered" evidence="1">
    <location>
        <begin position="236"/>
        <end position="318"/>
    </location>
</feature>
<evidence type="ECO:0000313" key="4">
    <source>
        <dbReference type="Proteomes" id="UP000315783"/>
    </source>
</evidence>
<evidence type="ECO:0000313" key="3">
    <source>
        <dbReference type="EMBL" id="TQV95244.1"/>
    </source>
</evidence>
<gene>
    <name evidence="3" type="ORF">IF1G_06231</name>
</gene>
<keyword evidence="2" id="KW-0732">Signal</keyword>
<reference evidence="3 4" key="1">
    <citation type="journal article" date="2019" name="Appl. Microbiol. Biotechnol.">
        <title>Genome sequence of Isaria javanica and comparative genome analysis insights into family S53 peptidase evolution in fungal entomopathogens.</title>
        <authorList>
            <person name="Lin R."/>
            <person name="Zhang X."/>
            <person name="Xin B."/>
            <person name="Zou M."/>
            <person name="Gao Y."/>
            <person name="Qin F."/>
            <person name="Hu Q."/>
            <person name="Xie B."/>
            <person name="Cheng X."/>
        </authorList>
    </citation>
    <scope>NUCLEOTIDE SEQUENCE [LARGE SCALE GENOMIC DNA]</scope>
    <source>
        <strain evidence="3 4">IJ1G</strain>
    </source>
</reference>
<dbReference type="EMBL" id="SPUK01000008">
    <property type="protein sequence ID" value="TQV95244.1"/>
    <property type="molecule type" value="Genomic_DNA"/>
</dbReference>
<sequence length="358" mass="38270">MLALSLLLGAATGVYAYGGSNVTSVQIGEGQFFCTNDCTYNGAYFTPGGSYCRLQDVLALEGGSRSDQVRFTCPGLGLSSGETERPLREGESPQQCEIVAENACLENRFSDDDSEHKSAAQWPVIAEELQQATQNGQGNSPQKNGQGSPQENWQGSSPQENGQGSSPQENGQDSPQENGQDCPQENGQSTSEEKDQICDDKRWKVFEKCMDDKFAQYPECWNKAVEAKKECLGSGIAETPPQATQNGQGNSPQENGQGSSPEENGQGSSPQENEQGSSPQENGQGSSPQENGQGNSPQENGQGNSPQENGLGPSLNGKCIEEGQEKAIKCENEGTAVAECEEQAVQFILKCQEQGQFK</sequence>
<dbReference type="AlphaFoldDB" id="A0A545VV07"/>
<feature type="signal peptide" evidence="2">
    <location>
        <begin position="1"/>
        <end position="16"/>
    </location>
</feature>
<keyword evidence="4" id="KW-1185">Reference proteome</keyword>
<evidence type="ECO:0000256" key="1">
    <source>
        <dbReference type="SAM" id="MobiDB-lite"/>
    </source>
</evidence>
<feature type="region of interest" description="Disordered" evidence="1">
    <location>
        <begin position="133"/>
        <end position="197"/>
    </location>
</feature>
<feature type="chain" id="PRO_5022129846" evidence="2">
    <location>
        <begin position="17"/>
        <end position="358"/>
    </location>
</feature>
<organism evidence="3 4">
    <name type="scientific">Cordyceps javanica</name>
    <dbReference type="NCBI Taxonomy" id="43265"/>
    <lineage>
        <taxon>Eukaryota</taxon>
        <taxon>Fungi</taxon>
        <taxon>Dikarya</taxon>
        <taxon>Ascomycota</taxon>
        <taxon>Pezizomycotina</taxon>
        <taxon>Sordariomycetes</taxon>
        <taxon>Hypocreomycetidae</taxon>
        <taxon>Hypocreales</taxon>
        <taxon>Cordycipitaceae</taxon>
        <taxon>Cordyceps</taxon>
    </lineage>
</organism>
<evidence type="ECO:0000256" key="2">
    <source>
        <dbReference type="SAM" id="SignalP"/>
    </source>
</evidence>
<protein>
    <submittedName>
        <fullName evidence="3">Uncharacterized protein</fullName>
    </submittedName>
</protein>
<comment type="caution">
    <text evidence="3">The sequence shown here is derived from an EMBL/GenBank/DDBJ whole genome shotgun (WGS) entry which is preliminary data.</text>
</comment>
<dbReference type="Proteomes" id="UP000315783">
    <property type="component" value="Unassembled WGS sequence"/>
</dbReference>
<proteinExistence type="predicted"/>
<feature type="compositionally biased region" description="Polar residues" evidence="1">
    <location>
        <begin position="241"/>
        <end position="308"/>
    </location>
</feature>
<feature type="compositionally biased region" description="Polar residues" evidence="1">
    <location>
        <begin position="133"/>
        <end position="190"/>
    </location>
</feature>
<accession>A0A545VV07</accession>
<name>A0A545VV07_9HYPO</name>